<accession>A0AAV6KIW2</accession>
<evidence type="ECO:0000313" key="6">
    <source>
        <dbReference type="Proteomes" id="UP000823749"/>
    </source>
</evidence>
<keyword evidence="6" id="KW-1185">Reference proteome</keyword>
<dbReference type="SUPFAM" id="SSF55874">
    <property type="entry name" value="ATPase domain of HSP90 chaperone/DNA topoisomerase II/histidine kinase"/>
    <property type="match status" value="1"/>
</dbReference>
<dbReference type="GO" id="GO:0016887">
    <property type="term" value="F:ATP hydrolysis activity"/>
    <property type="evidence" value="ECO:0007669"/>
    <property type="project" value="InterPro"/>
</dbReference>
<dbReference type="InterPro" id="IPR036890">
    <property type="entry name" value="HATPase_C_sf"/>
</dbReference>
<evidence type="ECO:0000256" key="1">
    <source>
        <dbReference type="ARBA" id="ARBA00008239"/>
    </source>
</evidence>
<reference evidence="5" key="1">
    <citation type="submission" date="2020-08" db="EMBL/GenBank/DDBJ databases">
        <title>Plant Genome Project.</title>
        <authorList>
            <person name="Zhang R.-G."/>
        </authorList>
    </citation>
    <scope>NUCLEOTIDE SEQUENCE</scope>
    <source>
        <strain evidence="5">WSP0</strain>
        <tissue evidence="5">Leaf</tissue>
    </source>
</reference>
<evidence type="ECO:0000256" key="4">
    <source>
        <dbReference type="ARBA" id="ARBA00023186"/>
    </source>
</evidence>
<dbReference type="GO" id="GO:0140662">
    <property type="term" value="F:ATP-dependent protein folding chaperone"/>
    <property type="evidence" value="ECO:0007669"/>
    <property type="project" value="InterPro"/>
</dbReference>
<keyword evidence="2" id="KW-0547">Nucleotide-binding</keyword>
<dbReference type="AlphaFoldDB" id="A0AAV6KIW2"/>
<proteinExistence type="inferred from homology"/>
<protein>
    <submittedName>
        <fullName evidence="5">Uncharacterized protein</fullName>
    </submittedName>
</protein>
<evidence type="ECO:0000256" key="2">
    <source>
        <dbReference type="ARBA" id="ARBA00022741"/>
    </source>
</evidence>
<dbReference type="PANTHER" id="PTHR11528">
    <property type="entry name" value="HEAT SHOCK PROTEIN 90 FAMILY MEMBER"/>
    <property type="match status" value="1"/>
</dbReference>
<comment type="similarity">
    <text evidence="1">Belongs to the heat shock protein 90 family.</text>
</comment>
<dbReference type="EMBL" id="JACTNZ010000004">
    <property type="protein sequence ID" value="KAG5552072.1"/>
    <property type="molecule type" value="Genomic_DNA"/>
</dbReference>
<dbReference type="InterPro" id="IPR001404">
    <property type="entry name" value="Hsp90_fam"/>
</dbReference>
<keyword evidence="3" id="KW-0067">ATP-binding</keyword>
<name>A0AAV6KIW2_9ERIC</name>
<dbReference type="GO" id="GO:0051082">
    <property type="term" value="F:unfolded protein binding"/>
    <property type="evidence" value="ECO:0007669"/>
    <property type="project" value="InterPro"/>
</dbReference>
<keyword evidence="4" id="KW-0143">Chaperone</keyword>
<comment type="caution">
    <text evidence="5">The sequence shown here is derived from an EMBL/GenBank/DDBJ whole genome shotgun (WGS) entry which is preliminary data.</text>
</comment>
<sequence length="103" mass="11428">MSISYFVHFQALDKIRFLSLTDKEILGEGDDAKLEIQLMVLIVFSCCTTFIEKMQASGDFNLIGQFGVGFYSVYLLADCVEVIGKTNNDKQHVSECSKAVSSS</sequence>
<evidence type="ECO:0000313" key="5">
    <source>
        <dbReference type="EMBL" id="KAG5552072.1"/>
    </source>
</evidence>
<gene>
    <name evidence="5" type="ORF">RHGRI_010231</name>
</gene>
<dbReference type="Proteomes" id="UP000823749">
    <property type="component" value="Chromosome 4"/>
</dbReference>
<evidence type="ECO:0000256" key="3">
    <source>
        <dbReference type="ARBA" id="ARBA00022840"/>
    </source>
</evidence>
<organism evidence="5 6">
    <name type="scientific">Rhododendron griersonianum</name>
    <dbReference type="NCBI Taxonomy" id="479676"/>
    <lineage>
        <taxon>Eukaryota</taxon>
        <taxon>Viridiplantae</taxon>
        <taxon>Streptophyta</taxon>
        <taxon>Embryophyta</taxon>
        <taxon>Tracheophyta</taxon>
        <taxon>Spermatophyta</taxon>
        <taxon>Magnoliopsida</taxon>
        <taxon>eudicotyledons</taxon>
        <taxon>Gunneridae</taxon>
        <taxon>Pentapetalae</taxon>
        <taxon>asterids</taxon>
        <taxon>Ericales</taxon>
        <taxon>Ericaceae</taxon>
        <taxon>Ericoideae</taxon>
        <taxon>Rhodoreae</taxon>
        <taxon>Rhododendron</taxon>
    </lineage>
</organism>
<dbReference type="Gene3D" id="3.30.565.10">
    <property type="entry name" value="Histidine kinase-like ATPase, C-terminal domain"/>
    <property type="match status" value="1"/>
</dbReference>
<dbReference type="GO" id="GO:0005524">
    <property type="term" value="F:ATP binding"/>
    <property type="evidence" value="ECO:0007669"/>
    <property type="project" value="UniProtKB-KW"/>
</dbReference>